<dbReference type="InterPro" id="IPR025877">
    <property type="entry name" value="MobA-like_NTP_Trfase"/>
</dbReference>
<comment type="catalytic activity">
    <reaction evidence="8">
        <text>Mo-molybdopterin + GTP + H(+) = Mo-molybdopterin guanine dinucleotide + diphosphate</text>
        <dbReference type="Rhea" id="RHEA:34243"/>
        <dbReference type="ChEBI" id="CHEBI:15378"/>
        <dbReference type="ChEBI" id="CHEBI:33019"/>
        <dbReference type="ChEBI" id="CHEBI:37565"/>
        <dbReference type="ChEBI" id="CHEBI:71302"/>
        <dbReference type="ChEBI" id="CHEBI:71310"/>
        <dbReference type="EC" id="2.7.7.77"/>
    </reaction>
</comment>
<dbReference type="HAMAP" id="MF_00316">
    <property type="entry name" value="MobA"/>
    <property type="match status" value="1"/>
</dbReference>
<evidence type="ECO:0000259" key="9">
    <source>
        <dbReference type="Pfam" id="PF12804"/>
    </source>
</evidence>
<evidence type="ECO:0000256" key="4">
    <source>
        <dbReference type="ARBA" id="ARBA00022741"/>
    </source>
</evidence>
<evidence type="ECO:0000313" key="10">
    <source>
        <dbReference type="EMBL" id="MFA9477005.1"/>
    </source>
</evidence>
<comment type="cofactor">
    <cofactor evidence="8">
        <name>Mg(2+)</name>
        <dbReference type="ChEBI" id="CHEBI:18420"/>
    </cofactor>
</comment>
<feature type="binding site" evidence="8">
    <location>
        <position position="73"/>
    </location>
    <ligand>
        <name>GTP</name>
        <dbReference type="ChEBI" id="CHEBI:37565"/>
    </ligand>
</feature>
<dbReference type="EC" id="2.7.7.77" evidence="8"/>
<feature type="domain" description="MobA-like NTP transferase" evidence="9">
    <location>
        <begin position="13"/>
        <end position="157"/>
    </location>
</feature>
<keyword evidence="4 8" id="KW-0547">Nucleotide-binding</keyword>
<name>A0ABV4U085_9BACT</name>
<keyword evidence="2 8" id="KW-0808">Transferase</keyword>
<evidence type="ECO:0000256" key="1">
    <source>
        <dbReference type="ARBA" id="ARBA00022490"/>
    </source>
</evidence>
<comment type="subcellular location">
    <subcellularLocation>
        <location evidence="8">Cytoplasm</location>
    </subcellularLocation>
</comment>
<dbReference type="CDD" id="cd02503">
    <property type="entry name" value="MobA"/>
    <property type="match status" value="1"/>
</dbReference>
<dbReference type="RefSeq" id="WP_425343929.1">
    <property type="nucleotide sequence ID" value="NZ_JBGUBD010000001.1"/>
</dbReference>
<comment type="function">
    <text evidence="8">Transfers a GMP moiety from GTP to Mo-molybdopterin (Mo-MPT) cofactor (Moco or molybdenum cofactor) to form Mo-molybdopterin guanine dinucleotide (Mo-MGD) cofactor.</text>
</comment>
<proteinExistence type="inferred from homology"/>
<keyword evidence="7 8" id="KW-0501">Molybdenum cofactor biosynthesis</keyword>
<keyword evidence="10" id="KW-0548">Nucleotidyltransferase</keyword>
<feature type="binding site" evidence="8">
    <location>
        <position position="28"/>
    </location>
    <ligand>
        <name>GTP</name>
        <dbReference type="ChEBI" id="CHEBI:37565"/>
    </ligand>
</feature>
<feature type="binding site" evidence="8">
    <location>
        <position position="105"/>
    </location>
    <ligand>
        <name>GTP</name>
        <dbReference type="ChEBI" id="CHEBI:37565"/>
    </ligand>
</feature>
<feature type="binding site" evidence="8">
    <location>
        <begin position="16"/>
        <end position="18"/>
    </location>
    <ligand>
        <name>GTP</name>
        <dbReference type="ChEBI" id="CHEBI:37565"/>
    </ligand>
</feature>
<keyword evidence="6 8" id="KW-0342">GTP-binding</keyword>
<comment type="caution">
    <text evidence="8">Lacks conserved residue(s) required for the propagation of feature annotation.</text>
</comment>
<feature type="binding site" evidence="8">
    <location>
        <position position="105"/>
    </location>
    <ligand>
        <name>Mg(2+)</name>
        <dbReference type="ChEBI" id="CHEBI:18420"/>
    </ligand>
</feature>
<dbReference type="GO" id="GO:0016779">
    <property type="term" value="F:nucleotidyltransferase activity"/>
    <property type="evidence" value="ECO:0007669"/>
    <property type="project" value="UniProtKB-KW"/>
</dbReference>
<keyword evidence="3 8" id="KW-0479">Metal-binding</keyword>
<reference evidence="10 11" key="1">
    <citation type="submission" date="2024-08" db="EMBL/GenBank/DDBJ databases">
        <title>Whole-genome sequencing of halo(alkali)philic microorganisms from hypersaline lakes.</title>
        <authorList>
            <person name="Sorokin D.Y."/>
            <person name="Merkel A.Y."/>
            <person name="Messina E."/>
            <person name="Yakimov M."/>
        </authorList>
    </citation>
    <scope>NUCLEOTIDE SEQUENCE [LARGE SCALE GENOMIC DNA]</scope>
    <source>
        <strain evidence="10 11">AB-hyl4</strain>
    </source>
</reference>
<sequence length="199" mass="21365">MSDEACRHEQLSAYVLAGGQSRRFGSDKARALLDGEPLVVRLTRQLKPMSRSVTVIAGQADAYADLGLRTIADVHPGCGPMAGLHAALRDVGEGGGDWLLLCSCDMVMMRPTWLAALLGARGEGGQAVAFRAERWHPFPGLYHRSLLEEVERRLAGEALRMQGLLDAVGTGLALPSDWPSVAQANTPGALARVARDNRR</sequence>
<dbReference type="Gene3D" id="3.90.550.10">
    <property type="entry name" value="Spore Coat Polysaccharide Biosynthesis Protein SpsA, Chain A"/>
    <property type="match status" value="1"/>
</dbReference>
<gene>
    <name evidence="8" type="primary">mobA</name>
    <name evidence="10" type="ORF">ACERK3_01735</name>
</gene>
<dbReference type="Pfam" id="PF12804">
    <property type="entry name" value="NTP_transf_3"/>
    <property type="match status" value="1"/>
</dbReference>
<dbReference type="PANTHER" id="PTHR19136">
    <property type="entry name" value="MOLYBDENUM COFACTOR GUANYLYLTRANSFERASE"/>
    <property type="match status" value="1"/>
</dbReference>
<keyword evidence="1 8" id="KW-0963">Cytoplasm</keyword>
<dbReference type="InterPro" id="IPR029044">
    <property type="entry name" value="Nucleotide-diphossugar_trans"/>
</dbReference>
<comment type="domain">
    <text evidence="8">The N-terminal domain determines nucleotide recognition and specific binding, while the C-terminal domain determines the specific binding to the target protein.</text>
</comment>
<evidence type="ECO:0000256" key="6">
    <source>
        <dbReference type="ARBA" id="ARBA00023134"/>
    </source>
</evidence>
<evidence type="ECO:0000256" key="3">
    <source>
        <dbReference type="ARBA" id="ARBA00022723"/>
    </source>
</evidence>
<evidence type="ECO:0000256" key="7">
    <source>
        <dbReference type="ARBA" id="ARBA00023150"/>
    </source>
</evidence>
<dbReference type="InterPro" id="IPR013482">
    <property type="entry name" value="Molybde_CF_guanTrfase"/>
</dbReference>
<comment type="similarity">
    <text evidence="8">Belongs to the MobA family.</text>
</comment>
<dbReference type="Proteomes" id="UP001575105">
    <property type="component" value="Unassembled WGS sequence"/>
</dbReference>
<evidence type="ECO:0000256" key="2">
    <source>
        <dbReference type="ARBA" id="ARBA00022679"/>
    </source>
</evidence>
<dbReference type="SUPFAM" id="SSF53448">
    <property type="entry name" value="Nucleotide-diphospho-sugar transferases"/>
    <property type="match status" value="1"/>
</dbReference>
<dbReference type="PANTHER" id="PTHR19136:SF81">
    <property type="entry name" value="MOLYBDENUM COFACTOR GUANYLYLTRANSFERASE"/>
    <property type="match status" value="1"/>
</dbReference>
<organism evidence="10 11">
    <name type="scientific">Natronomicrosphaera hydrolytica</name>
    <dbReference type="NCBI Taxonomy" id="3242702"/>
    <lineage>
        <taxon>Bacteria</taxon>
        <taxon>Pseudomonadati</taxon>
        <taxon>Planctomycetota</taxon>
        <taxon>Phycisphaerae</taxon>
        <taxon>Phycisphaerales</taxon>
        <taxon>Phycisphaeraceae</taxon>
        <taxon>Natronomicrosphaera</taxon>
    </lineage>
</organism>
<dbReference type="EMBL" id="JBGUBD010000001">
    <property type="protein sequence ID" value="MFA9477005.1"/>
    <property type="molecule type" value="Genomic_DNA"/>
</dbReference>
<evidence type="ECO:0000256" key="8">
    <source>
        <dbReference type="HAMAP-Rule" id="MF_00316"/>
    </source>
</evidence>
<evidence type="ECO:0000313" key="11">
    <source>
        <dbReference type="Proteomes" id="UP001575105"/>
    </source>
</evidence>
<accession>A0ABV4U085</accession>
<keyword evidence="11" id="KW-1185">Reference proteome</keyword>
<comment type="caution">
    <text evidence="10">The sequence shown here is derived from an EMBL/GenBank/DDBJ whole genome shotgun (WGS) entry which is preliminary data.</text>
</comment>
<keyword evidence="5 8" id="KW-0460">Magnesium</keyword>
<protein>
    <recommendedName>
        <fullName evidence="8">Probable molybdenum cofactor guanylyltransferase</fullName>
        <shortName evidence="8">MoCo guanylyltransferase</shortName>
        <ecNumber evidence="8">2.7.7.77</ecNumber>
    </recommendedName>
    <alternativeName>
        <fullName evidence="8">GTP:molybdopterin guanylyltransferase</fullName>
    </alternativeName>
    <alternativeName>
        <fullName evidence="8">Mo-MPT guanylyltransferase</fullName>
    </alternativeName>
    <alternativeName>
        <fullName evidence="8">Molybdopterin guanylyltransferase</fullName>
    </alternativeName>
    <alternativeName>
        <fullName evidence="8">Molybdopterin-guanine dinucleotide synthase</fullName>
        <shortName evidence="8">MGD synthase</shortName>
    </alternativeName>
</protein>
<evidence type="ECO:0000256" key="5">
    <source>
        <dbReference type="ARBA" id="ARBA00022842"/>
    </source>
</evidence>